<dbReference type="SMART" id="SM00220">
    <property type="entry name" value="S_TKc"/>
    <property type="match status" value="1"/>
</dbReference>
<reference evidence="8" key="1">
    <citation type="journal article" date="2019" name="Nat. Commun.">
        <title>Expansion of phycobilisome linker gene families in mesophilic red algae.</title>
        <authorList>
            <person name="Lee J."/>
            <person name="Kim D."/>
            <person name="Bhattacharya D."/>
            <person name="Yoon H.S."/>
        </authorList>
    </citation>
    <scope>NUCLEOTIDE SEQUENCE [LARGE SCALE GENOMIC DNA]</scope>
    <source>
        <strain evidence="8">CCMP 1328</strain>
    </source>
</reference>
<dbReference type="Gene3D" id="1.10.510.10">
    <property type="entry name" value="Transferase(Phosphotransferase) domain 1"/>
    <property type="match status" value="1"/>
</dbReference>
<dbReference type="InterPro" id="IPR011009">
    <property type="entry name" value="Kinase-like_dom_sf"/>
</dbReference>
<dbReference type="Pfam" id="PF00069">
    <property type="entry name" value="Pkinase"/>
    <property type="match status" value="1"/>
</dbReference>
<dbReference type="InterPro" id="IPR036457">
    <property type="entry name" value="PPM-type-like_dom_sf"/>
</dbReference>
<dbReference type="GO" id="GO:0005524">
    <property type="term" value="F:ATP binding"/>
    <property type="evidence" value="ECO:0007669"/>
    <property type="project" value="InterPro"/>
</dbReference>
<dbReference type="PROSITE" id="PS01032">
    <property type="entry name" value="PPM_1"/>
    <property type="match status" value="1"/>
</dbReference>
<gene>
    <name evidence="7" type="ORF">FVE85_6227</name>
</gene>
<dbReference type="GO" id="GO:0004722">
    <property type="term" value="F:protein serine/threonine phosphatase activity"/>
    <property type="evidence" value="ECO:0007669"/>
    <property type="project" value="InterPro"/>
</dbReference>
<feature type="domain" description="PPM-type phosphatase" evidence="6">
    <location>
        <begin position="420"/>
        <end position="698"/>
    </location>
</feature>
<evidence type="ECO:0000256" key="2">
    <source>
        <dbReference type="ARBA" id="ARBA00022801"/>
    </source>
</evidence>
<dbReference type="InterPro" id="IPR001932">
    <property type="entry name" value="PPM-type_phosphatase-like_dom"/>
</dbReference>
<accession>A0A5J4Z6C0</accession>
<proteinExistence type="inferred from homology"/>
<dbReference type="SUPFAM" id="SSF56112">
    <property type="entry name" value="Protein kinase-like (PK-like)"/>
    <property type="match status" value="1"/>
</dbReference>
<evidence type="ECO:0000259" key="5">
    <source>
        <dbReference type="PROSITE" id="PS50011"/>
    </source>
</evidence>
<dbReference type="Pfam" id="PF00481">
    <property type="entry name" value="PP2C"/>
    <property type="match status" value="2"/>
</dbReference>
<evidence type="ECO:0000256" key="4">
    <source>
        <dbReference type="RuleBase" id="RU003465"/>
    </source>
</evidence>
<dbReference type="InterPro" id="IPR008271">
    <property type="entry name" value="Ser/Thr_kinase_AS"/>
</dbReference>
<evidence type="ECO:0000256" key="1">
    <source>
        <dbReference type="ARBA" id="ARBA00022723"/>
    </source>
</evidence>
<dbReference type="PROSITE" id="PS50011">
    <property type="entry name" value="PROTEIN_KINASE_DOM"/>
    <property type="match status" value="1"/>
</dbReference>
<dbReference type="GO" id="GO:0004672">
    <property type="term" value="F:protein kinase activity"/>
    <property type="evidence" value="ECO:0007669"/>
    <property type="project" value="InterPro"/>
</dbReference>
<evidence type="ECO:0000256" key="3">
    <source>
        <dbReference type="ARBA" id="ARBA00022912"/>
    </source>
</evidence>
<dbReference type="AlphaFoldDB" id="A0A5J4Z6C0"/>
<dbReference type="Gene3D" id="3.60.40.10">
    <property type="entry name" value="PPM-type phosphatase domain"/>
    <property type="match status" value="1"/>
</dbReference>
<comment type="caution">
    <text evidence="7">The sequence shown here is derived from an EMBL/GenBank/DDBJ whole genome shotgun (WGS) entry which is preliminary data.</text>
</comment>
<dbReference type="SMART" id="SM00332">
    <property type="entry name" value="PP2Cc"/>
    <property type="match status" value="1"/>
</dbReference>
<evidence type="ECO:0000313" key="8">
    <source>
        <dbReference type="Proteomes" id="UP000324585"/>
    </source>
</evidence>
<dbReference type="PANTHER" id="PTHR47992">
    <property type="entry name" value="PROTEIN PHOSPHATASE"/>
    <property type="match status" value="1"/>
</dbReference>
<dbReference type="PROSITE" id="PS51746">
    <property type="entry name" value="PPM_2"/>
    <property type="match status" value="1"/>
</dbReference>
<name>A0A5J4Z6C0_PORPP</name>
<keyword evidence="1" id="KW-0479">Metal-binding</keyword>
<keyword evidence="3 4" id="KW-0904">Protein phosphatase</keyword>
<dbReference type="EMBL" id="VRMN01000001">
    <property type="protein sequence ID" value="KAA8498642.1"/>
    <property type="molecule type" value="Genomic_DNA"/>
</dbReference>
<dbReference type="Proteomes" id="UP000324585">
    <property type="component" value="Unassembled WGS sequence"/>
</dbReference>
<keyword evidence="7" id="KW-0418">Kinase</keyword>
<dbReference type="InterPro" id="IPR015655">
    <property type="entry name" value="PP2C"/>
</dbReference>
<keyword evidence="2 4" id="KW-0378">Hydrolase</keyword>
<dbReference type="OrthoDB" id="10264738at2759"/>
<comment type="similarity">
    <text evidence="4">Belongs to the PP2C family.</text>
</comment>
<dbReference type="GO" id="GO:0046872">
    <property type="term" value="F:metal ion binding"/>
    <property type="evidence" value="ECO:0007669"/>
    <property type="project" value="UniProtKB-KW"/>
</dbReference>
<organism evidence="7 8">
    <name type="scientific">Porphyridium purpureum</name>
    <name type="common">Red alga</name>
    <name type="synonym">Porphyridium cruentum</name>
    <dbReference type="NCBI Taxonomy" id="35688"/>
    <lineage>
        <taxon>Eukaryota</taxon>
        <taxon>Rhodophyta</taxon>
        <taxon>Bangiophyceae</taxon>
        <taxon>Porphyridiales</taxon>
        <taxon>Porphyridiaceae</taxon>
        <taxon>Porphyridium</taxon>
    </lineage>
</organism>
<protein>
    <submittedName>
        <fullName evidence="7">Protein kinase and PP2C-like domain-containing protein</fullName>
    </submittedName>
</protein>
<dbReference type="InterPro" id="IPR000719">
    <property type="entry name" value="Prot_kinase_dom"/>
</dbReference>
<dbReference type="OMA" id="HVEEWNP"/>
<keyword evidence="7" id="KW-0808">Transferase</keyword>
<dbReference type="SUPFAM" id="SSF81606">
    <property type="entry name" value="PP2C-like"/>
    <property type="match status" value="1"/>
</dbReference>
<dbReference type="CDD" id="cd00143">
    <property type="entry name" value="PP2Cc"/>
    <property type="match status" value="1"/>
</dbReference>
<evidence type="ECO:0000313" key="7">
    <source>
        <dbReference type="EMBL" id="KAA8498642.1"/>
    </source>
</evidence>
<keyword evidence="8" id="KW-1185">Reference proteome</keyword>
<dbReference type="PROSITE" id="PS00108">
    <property type="entry name" value="PROTEIN_KINASE_ST"/>
    <property type="match status" value="1"/>
</dbReference>
<feature type="domain" description="Protein kinase" evidence="5">
    <location>
        <begin position="22"/>
        <end position="342"/>
    </location>
</feature>
<evidence type="ECO:0000259" key="6">
    <source>
        <dbReference type="PROSITE" id="PS51746"/>
    </source>
</evidence>
<dbReference type="InterPro" id="IPR000222">
    <property type="entry name" value="PP2C_BS"/>
</dbReference>
<sequence length="707" mass="77161">MGRERSGLGEGPTARAILFSDLRDLVPLATGGGASVFRCSMLDAAGSPQQVVARKARITSLDALERFEAELRLRLDKELLGRPHEGLLPLLAYCDTAPNYVLVSPYLPGGSLFDVLHKKGARFGFRRVLELAIQLASAVHHLHEHGLLHRDLKTANVLLDEHLQHAVLCDFDLMVERKQLVGGSSTGNGADASMSADNRMETTQYVGRADRQGPSAGRLKQMVGTLVYLAPEVLRGQVHDFAADIYSLGIVLNELASACVPYVDRQLPEPELHTVLETRFNQLQLRSAIVADGLRPVLAAHVPLQFSQLVELCWHRDASERPSAHNVLSELRELAARGDMYLADFSAAAGGEVDSVVPSSSVAHGRGALFARAIDERARLEMKRKLLAEQPYSDDRIPAHWKSEWKPDSGQLVSSLWAGQAATCGKRGEDRMEDRSLICCIEDKVRMFCVFDGHGGFEAAEFAALMMPAAYVCSAEHEGIDPESALVHAFERVDLALRCAHSPRTASGSTALSVVVMPSPSPAPECRTGERWLSLYFANAGDCRAVLALDSEEYRLLTRDHVAADQTEHDLVEARGGFFADNGRVNGKLVVTRALGDYEVKPAVSCTPEISVLHLVQESDSSVGDQLYVVDDSDSGSKKVAQFLILATDGIWDVMNEADAVRLVRSTARDPDMASKRLMMEALARGSSDNISVVVVFLSKQDRIVRL</sequence>